<dbReference type="AlphaFoldDB" id="A0AAV4BDG3"/>
<dbReference type="Gene3D" id="2.60.40.10">
    <property type="entry name" value="Immunoglobulins"/>
    <property type="match status" value="1"/>
</dbReference>
<dbReference type="InterPro" id="IPR001599">
    <property type="entry name" value="Macroglobln_a2"/>
</dbReference>
<dbReference type="SUPFAM" id="SSF49410">
    <property type="entry name" value="Alpha-macroglobulin receptor domain"/>
    <property type="match status" value="1"/>
</dbReference>
<comment type="caution">
    <text evidence="7">The sequence shown here is derived from an EMBL/GenBank/DDBJ whole genome shotgun (WGS) entry which is preliminary data.</text>
</comment>
<dbReference type="InterPro" id="IPR014756">
    <property type="entry name" value="Ig_E-set"/>
</dbReference>
<evidence type="ECO:0000259" key="5">
    <source>
        <dbReference type="SMART" id="SM01360"/>
    </source>
</evidence>
<gene>
    <name evidence="7" type="ORF">PoB_004398700</name>
</gene>
<proteinExistence type="inferred from homology"/>
<dbReference type="PROSITE" id="PS00477">
    <property type="entry name" value="ALPHA_2_MACROGLOBULIN"/>
    <property type="match status" value="1"/>
</dbReference>
<organism evidence="7 8">
    <name type="scientific">Plakobranchus ocellatus</name>
    <dbReference type="NCBI Taxonomy" id="259542"/>
    <lineage>
        <taxon>Eukaryota</taxon>
        <taxon>Metazoa</taxon>
        <taxon>Spiralia</taxon>
        <taxon>Lophotrochozoa</taxon>
        <taxon>Mollusca</taxon>
        <taxon>Gastropoda</taxon>
        <taxon>Heterobranchia</taxon>
        <taxon>Euthyneura</taxon>
        <taxon>Panpulmonata</taxon>
        <taxon>Sacoglossa</taxon>
        <taxon>Placobranchoidea</taxon>
        <taxon>Plakobranchidae</taxon>
        <taxon>Plakobranchus</taxon>
    </lineage>
</organism>
<dbReference type="SMART" id="SM01360">
    <property type="entry name" value="A2M"/>
    <property type="match status" value="1"/>
</dbReference>
<evidence type="ECO:0000259" key="6">
    <source>
        <dbReference type="SMART" id="SM01361"/>
    </source>
</evidence>
<keyword evidence="2" id="KW-0646">Protease inhibitor</keyword>
<evidence type="ECO:0000256" key="4">
    <source>
        <dbReference type="ARBA" id="ARBA00023157"/>
    </source>
</evidence>
<dbReference type="SMART" id="SM01419">
    <property type="entry name" value="Thiol-ester_cl"/>
    <property type="match status" value="1"/>
</dbReference>
<dbReference type="EMBL" id="BLXT01004823">
    <property type="protein sequence ID" value="GFO17482.1"/>
    <property type="molecule type" value="Genomic_DNA"/>
</dbReference>
<feature type="domain" description="Alpha-2-macroglobulin" evidence="5">
    <location>
        <begin position="8"/>
        <end position="95"/>
    </location>
</feature>
<keyword evidence="4" id="KW-1015">Disulfide bond</keyword>
<dbReference type="Proteomes" id="UP000735302">
    <property type="component" value="Unassembled WGS sequence"/>
</dbReference>
<sequence length="1249" mass="138966">MTLQHLNTAVLLSSPNGEIVITETTPKRANRLLAKALCVSERKGFGMSKVATLTTFKPISVKLSHPNSVVIDELLQVQVILSSNLENCLKVRLTVNLDNKLATLRTGHFRHPICVCPWNTTSFFIRTYAIGVMTIKAIATIVDEKCYAISDIDFNLGYIGMFDTDHSKMLIKAQGVELSYTYASYLCPKDGKPILEEVPLELPKGNEIVRHSAHGEVQVIGDMMGAALNNLDYLVRMPTGCGEQHMVGFVSNIVVLNYLSNTGNMKEPTRQAALNNLEIGYQRAVKYRHKDGSFSAFGKKDPKGSVWLTAYVVKSFAQAQKHIFIDADDLKNSVDFLVRSQLETGCFREAGMVSSSYMMGGLGQEQWQKPEGTLTAFVLLALMEAGIDSTNPNINLGIKCMNRELDARRISLDPYTLALVTLANMKYNAHSADATLAFKILQKMARKDDKHIYWTRGSRQPLPTTTRFHQAAPSAEVEMTSYALMAYLHFLPDEAEKIAMWLSHQRNSLGGFASTQDTVVALDALSQFAALTYPRDPVDLKVKVTFTSKDAPSSIEFDVTEGETNNKLLLQSEPIPALPSTLHIATSGTGCALVQVSQKETYWVGKWQFNEANPLTPVSHVPYPNSGLSSSIFYLLPPITQLLPLTSHHPSPVYYLPPSVSSQPRPASYTSNSTSGVPYPTSHIPFPTPYILPLAHFLLPPVSRLPLFTSHFWPTMSLSNIPPPTYYVPFPAYYLPSPISHLPRATFGLLSPISNVPPATYNLRPTISHLQYPTCHVPPAAYHLPSPISHLPRATCGLPSSISNIPPATCHLRPIFLHFPYIGIASHFPLHTSGLLSITSLLCPTHRFFSSRLNCAAANVRYNKPAKAYWKGEKPNFTLKIYVMPYRYHRHKCHYRTLYLKIKSRRGNFVSHGMGLVTLRMVTSWSPAPSSLAMLENIYPKAGIKRVDYEKEEGLLHLYFEEFGKIPKRFSVDVVQDLDLKVSRPKSAYVQVVEYYETGVTTAQKYRIRTTCGPNAKKPFLTKLGYPAPKGTDHPTLSEGTCPYCMNTRGRIPTNFRAATSTIISTSTTSFITSSSTTTKINIDIHTTIATPQRSPYQYHQHHRHHHNVHLIFDTINTHSVGTIKTKKHANSTTATSRTTLHNSTTTTFFINATANVTTNTTSYSIICTTINTKTINATNTATNAAATTSTIISQPSVPSPPQQHLHYHNHYNNYQYYHHNQNLSLITVTTPTDTKLLLPQTKQPTPIQ</sequence>
<accession>A0AAV4BDG3</accession>
<dbReference type="PANTHER" id="PTHR11412:SF171">
    <property type="entry name" value="PREGNANCY ZONE PROTEIN-LIKE PROTEIN"/>
    <property type="match status" value="1"/>
</dbReference>
<evidence type="ECO:0000313" key="8">
    <source>
        <dbReference type="Proteomes" id="UP000735302"/>
    </source>
</evidence>
<keyword evidence="3" id="KW-0722">Serine protease inhibitor</keyword>
<dbReference type="SMART" id="SM01361">
    <property type="entry name" value="A2M_recep"/>
    <property type="match status" value="1"/>
</dbReference>
<dbReference type="InterPro" id="IPR013783">
    <property type="entry name" value="Ig-like_fold"/>
</dbReference>
<dbReference type="InterPro" id="IPR047565">
    <property type="entry name" value="Alpha-macroglob_thiol-ester_cl"/>
</dbReference>
<keyword evidence="8" id="KW-1185">Reference proteome</keyword>
<evidence type="ECO:0000256" key="3">
    <source>
        <dbReference type="ARBA" id="ARBA00022900"/>
    </source>
</evidence>
<dbReference type="InterPro" id="IPR019742">
    <property type="entry name" value="MacrogloblnA2_CS"/>
</dbReference>
<dbReference type="InterPro" id="IPR009048">
    <property type="entry name" value="A-macroglobulin_rcpt-bd"/>
</dbReference>
<dbReference type="PANTHER" id="PTHR11412">
    <property type="entry name" value="MACROGLOBULIN / COMPLEMENT"/>
    <property type="match status" value="1"/>
</dbReference>
<dbReference type="InterPro" id="IPR050473">
    <property type="entry name" value="A2M/Complement_sys"/>
</dbReference>
<protein>
    <submittedName>
        <fullName evidence="7">Alpha-2-macroglobulin-like protein</fullName>
    </submittedName>
</protein>
<dbReference type="Pfam" id="PF07678">
    <property type="entry name" value="TED_complement"/>
    <property type="match status" value="1"/>
</dbReference>
<dbReference type="Pfam" id="PF07677">
    <property type="entry name" value="A2M_recep"/>
    <property type="match status" value="1"/>
</dbReference>
<dbReference type="Gene3D" id="2.60.40.690">
    <property type="entry name" value="Alpha-macroglobulin, receptor-binding domain"/>
    <property type="match status" value="1"/>
</dbReference>
<name>A0AAV4BDG3_9GAST</name>
<dbReference type="SUPFAM" id="SSF48239">
    <property type="entry name" value="Terpenoid cyclases/Protein prenyltransferases"/>
    <property type="match status" value="1"/>
</dbReference>
<evidence type="ECO:0000256" key="2">
    <source>
        <dbReference type="ARBA" id="ARBA00022690"/>
    </source>
</evidence>
<dbReference type="Gene3D" id="2.60.120.1540">
    <property type="match status" value="1"/>
</dbReference>
<dbReference type="SUPFAM" id="SSF81296">
    <property type="entry name" value="E set domains"/>
    <property type="match status" value="1"/>
</dbReference>
<dbReference type="GO" id="GO:0005615">
    <property type="term" value="C:extracellular space"/>
    <property type="evidence" value="ECO:0007669"/>
    <property type="project" value="InterPro"/>
</dbReference>
<dbReference type="InterPro" id="IPR036595">
    <property type="entry name" value="A-macroglobulin_rcpt-bd_sf"/>
</dbReference>
<dbReference type="InterPro" id="IPR008930">
    <property type="entry name" value="Terpenoid_cyclase/PrenylTrfase"/>
</dbReference>
<dbReference type="GO" id="GO:0004867">
    <property type="term" value="F:serine-type endopeptidase inhibitor activity"/>
    <property type="evidence" value="ECO:0007669"/>
    <property type="project" value="UniProtKB-KW"/>
</dbReference>
<evidence type="ECO:0000313" key="7">
    <source>
        <dbReference type="EMBL" id="GFO17482.1"/>
    </source>
</evidence>
<dbReference type="InterPro" id="IPR011626">
    <property type="entry name" value="Alpha-macroglobulin_TED"/>
</dbReference>
<dbReference type="Pfam" id="PF00207">
    <property type="entry name" value="A2M"/>
    <property type="match status" value="1"/>
</dbReference>
<feature type="domain" description="Alpha-macroglobulin receptor-binding" evidence="6">
    <location>
        <begin position="912"/>
        <end position="1006"/>
    </location>
</feature>
<comment type="similarity">
    <text evidence="1">Belongs to the protease inhibitor I39 (alpha-2-macroglobulin) family.</text>
</comment>
<dbReference type="Gene3D" id="1.50.10.20">
    <property type="match status" value="1"/>
</dbReference>
<dbReference type="InterPro" id="IPR041813">
    <property type="entry name" value="A2M_TED"/>
</dbReference>
<reference evidence="7 8" key="1">
    <citation type="journal article" date="2021" name="Elife">
        <title>Chloroplast acquisition without the gene transfer in kleptoplastic sea slugs, Plakobranchus ocellatus.</title>
        <authorList>
            <person name="Maeda T."/>
            <person name="Takahashi S."/>
            <person name="Yoshida T."/>
            <person name="Shimamura S."/>
            <person name="Takaki Y."/>
            <person name="Nagai Y."/>
            <person name="Toyoda A."/>
            <person name="Suzuki Y."/>
            <person name="Arimoto A."/>
            <person name="Ishii H."/>
            <person name="Satoh N."/>
            <person name="Nishiyama T."/>
            <person name="Hasebe M."/>
            <person name="Maruyama T."/>
            <person name="Minagawa J."/>
            <person name="Obokata J."/>
            <person name="Shigenobu S."/>
        </authorList>
    </citation>
    <scope>NUCLEOTIDE SEQUENCE [LARGE SCALE GENOMIC DNA]</scope>
</reference>
<evidence type="ECO:0000256" key="1">
    <source>
        <dbReference type="ARBA" id="ARBA00010952"/>
    </source>
</evidence>
<dbReference type="CDD" id="cd02897">
    <property type="entry name" value="A2M_2"/>
    <property type="match status" value="1"/>
</dbReference>